<evidence type="ECO:0000313" key="5">
    <source>
        <dbReference type="EMBL" id="CAB4559787.1"/>
    </source>
</evidence>
<dbReference type="NCBIfam" id="NF001140">
    <property type="entry name" value="PRK00147.1"/>
    <property type="match status" value="1"/>
</dbReference>
<dbReference type="GO" id="GO:0051075">
    <property type="term" value="F:S-adenosylmethionine:tRNA ribosyltransferase-isomerase activity"/>
    <property type="evidence" value="ECO:0007669"/>
    <property type="project" value="TreeGrafter"/>
</dbReference>
<dbReference type="Gene3D" id="3.40.1780.10">
    <property type="entry name" value="QueA-like"/>
    <property type="match status" value="1"/>
</dbReference>
<evidence type="ECO:0000256" key="1">
    <source>
        <dbReference type="ARBA" id="ARBA00022490"/>
    </source>
</evidence>
<dbReference type="HAMAP" id="MF_00113">
    <property type="entry name" value="QueA"/>
    <property type="match status" value="1"/>
</dbReference>
<dbReference type="NCBIfam" id="TIGR00113">
    <property type="entry name" value="queA"/>
    <property type="match status" value="1"/>
</dbReference>
<keyword evidence="1" id="KW-0963">Cytoplasm</keyword>
<dbReference type="EMBL" id="CAEZTC010000080">
    <property type="protein sequence ID" value="CAB4559787.1"/>
    <property type="molecule type" value="Genomic_DNA"/>
</dbReference>
<dbReference type="SUPFAM" id="SSF111337">
    <property type="entry name" value="QueA-like"/>
    <property type="match status" value="1"/>
</dbReference>
<protein>
    <submittedName>
        <fullName evidence="6">Unannotated protein</fullName>
    </submittedName>
</protein>
<dbReference type="GO" id="GO:0008616">
    <property type="term" value="P:tRNA queuosine(34) biosynthetic process"/>
    <property type="evidence" value="ECO:0007669"/>
    <property type="project" value="UniProtKB-KW"/>
</dbReference>
<dbReference type="InterPro" id="IPR003699">
    <property type="entry name" value="QueA"/>
</dbReference>
<evidence type="ECO:0000256" key="4">
    <source>
        <dbReference type="ARBA" id="ARBA00022785"/>
    </source>
</evidence>
<evidence type="ECO:0000313" key="6">
    <source>
        <dbReference type="EMBL" id="CAB4644791.1"/>
    </source>
</evidence>
<keyword evidence="2" id="KW-0808">Transferase</keyword>
<gene>
    <name evidence="5" type="ORF">UFOPK1572_00746</name>
    <name evidence="6" type="ORF">UFOPK2169_00364</name>
</gene>
<dbReference type="PANTHER" id="PTHR30307:SF0">
    <property type="entry name" value="S-ADENOSYLMETHIONINE:TRNA RIBOSYLTRANSFERASE-ISOMERASE"/>
    <property type="match status" value="1"/>
</dbReference>
<name>A0A6J6K4U2_9ZZZZ</name>
<reference evidence="6" key="1">
    <citation type="submission" date="2020-05" db="EMBL/GenBank/DDBJ databases">
        <authorList>
            <person name="Chiriac C."/>
            <person name="Salcher M."/>
            <person name="Ghai R."/>
            <person name="Kavagutti S V."/>
        </authorList>
    </citation>
    <scope>NUCLEOTIDE SEQUENCE</scope>
</reference>
<accession>A0A6J6K4U2</accession>
<dbReference type="InterPro" id="IPR042118">
    <property type="entry name" value="QueA_dom1"/>
</dbReference>
<dbReference type="InterPro" id="IPR036100">
    <property type="entry name" value="QueA_sf"/>
</dbReference>
<dbReference type="AlphaFoldDB" id="A0A6J6K4U2"/>
<evidence type="ECO:0000256" key="3">
    <source>
        <dbReference type="ARBA" id="ARBA00022691"/>
    </source>
</evidence>
<dbReference type="Gene3D" id="2.40.10.240">
    <property type="entry name" value="QueA-like"/>
    <property type="match status" value="1"/>
</dbReference>
<dbReference type="InterPro" id="IPR042119">
    <property type="entry name" value="QueA_dom2"/>
</dbReference>
<keyword evidence="3" id="KW-0949">S-adenosyl-L-methionine</keyword>
<dbReference type="Pfam" id="PF02547">
    <property type="entry name" value="Queuosine_synth"/>
    <property type="match status" value="1"/>
</dbReference>
<keyword evidence="4" id="KW-0671">Queuosine biosynthesis</keyword>
<evidence type="ECO:0000256" key="2">
    <source>
        <dbReference type="ARBA" id="ARBA00022679"/>
    </source>
</evidence>
<dbReference type="EMBL" id="CAEZWE010000008">
    <property type="protein sequence ID" value="CAB4644791.1"/>
    <property type="molecule type" value="Genomic_DNA"/>
</dbReference>
<proteinExistence type="inferred from homology"/>
<organism evidence="6">
    <name type="scientific">freshwater metagenome</name>
    <dbReference type="NCBI Taxonomy" id="449393"/>
    <lineage>
        <taxon>unclassified sequences</taxon>
        <taxon>metagenomes</taxon>
        <taxon>ecological metagenomes</taxon>
    </lineage>
</organism>
<dbReference type="PANTHER" id="PTHR30307">
    <property type="entry name" value="S-ADENOSYLMETHIONINE:TRNA RIBOSYLTRANSFERASE-ISOMERASE"/>
    <property type="match status" value="1"/>
</dbReference>
<sequence>MQLSDIDYNLPEELIAQKPIEPRDSARLLVDVEPGEISHRVVADLDTLVGPGDLIVVNDTKVLPARLVLQRKTGGAAEVLLLEKRSNDSRLWEALVRPGKKIKEGELLEYFGKRVVRMGPRTEAGDTFVVEILDEDPLDLISRIGAMPLPPYIRGSLKDQDRYQTVYANKPASAAAPTAGLHFTDDLLERIRRTGATIMSVELIVGLDTFKPISTDNPLDHVIHSEFYSVSQEVVDACKSADRVIAIGTTATRALESVFTTGELTGRTNLFITPGYSWKIVDVMLTNFHMPKTSLLLMIGSFLGDRWRELYELAIAERYRFLSFGDAMFISRRSDNS</sequence>